<gene>
    <name evidence="1" type="ORF">AKJ66_02600</name>
</gene>
<organism evidence="1 2">
    <name type="scientific">candidate division MSBL1 archaeon SCGC-AAA259E22</name>
    <dbReference type="NCBI Taxonomy" id="1698265"/>
    <lineage>
        <taxon>Archaea</taxon>
        <taxon>Methanobacteriati</taxon>
        <taxon>Methanobacteriota</taxon>
        <taxon>candidate division MSBL1</taxon>
    </lineage>
</organism>
<keyword evidence="2" id="KW-1185">Reference proteome</keyword>
<comment type="caution">
    <text evidence="1">The sequence shown here is derived from an EMBL/GenBank/DDBJ whole genome shotgun (WGS) entry which is preliminary data.</text>
</comment>
<name>A0A133UG47_9EURY</name>
<reference evidence="1 2" key="1">
    <citation type="journal article" date="2016" name="Sci. Rep.">
        <title>Metabolic traits of an uncultured archaeal lineage -MSBL1- from brine pools of the Red Sea.</title>
        <authorList>
            <person name="Mwirichia R."/>
            <person name="Alam I."/>
            <person name="Rashid M."/>
            <person name="Vinu M."/>
            <person name="Ba-Alawi W."/>
            <person name="Anthony Kamau A."/>
            <person name="Kamanda Ngugi D."/>
            <person name="Goker M."/>
            <person name="Klenk H.P."/>
            <person name="Bajic V."/>
            <person name="Stingl U."/>
        </authorList>
    </citation>
    <scope>NUCLEOTIDE SEQUENCE [LARGE SCALE GENOMIC DNA]</scope>
    <source>
        <strain evidence="1">SCGC-AAA259E22</strain>
    </source>
</reference>
<evidence type="ECO:0000313" key="2">
    <source>
        <dbReference type="Proteomes" id="UP000070657"/>
    </source>
</evidence>
<accession>A0A133UG47</accession>
<dbReference type="AlphaFoldDB" id="A0A133UG47"/>
<dbReference type="Proteomes" id="UP000070657">
    <property type="component" value="Unassembled WGS sequence"/>
</dbReference>
<sequence length="60" mass="6894">MVKRAREMELRISRKKKSFRCNFPSQKSLLSAFCSTLLKNSAACPLPYHPLKKIEVVKGK</sequence>
<protein>
    <submittedName>
        <fullName evidence="1">Uncharacterized protein</fullName>
    </submittedName>
</protein>
<proteinExistence type="predicted"/>
<dbReference type="EMBL" id="LHXP01000026">
    <property type="protein sequence ID" value="KXA93195.1"/>
    <property type="molecule type" value="Genomic_DNA"/>
</dbReference>
<evidence type="ECO:0000313" key="1">
    <source>
        <dbReference type="EMBL" id="KXA93195.1"/>
    </source>
</evidence>